<evidence type="ECO:0000313" key="2">
    <source>
        <dbReference type="EMBL" id="KAF2689125.1"/>
    </source>
</evidence>
<evidence type="ECO:0000313" key="3">
    <source>
        <dbReference type="Proteomes" id="UP000799291"/>
    </source>
</evidence>
<dbReference type="InterPro" id="IPR036770">
    <property type="entry name" value="Ankyrin_rpt-contain_sf"/>
</dbReference>
<organism evidence="2 3">
    <name type="scientific">Lentithecium fluviatile CBS 122367</name>
    <dbReference type="NCBI Taxonomy" id="1168545"/>
    <lineage>
        <taxon>Eukaryota</taxon>
        <taxon>Fungi</taxon>
        <taxon>Dikarya</taxon>
        <taxon>Ascomycota</taxon>
        <taxon>Pezizomycotina</taxon>
        <taxon>Dothideomycetes</taxon>
        <taxon>Pleosporomycetidae</taxon>
        <taxon>Pleosporales</taxon>
        <taxon>Massarineae</taxon>
        <taxon>Lentitheciaceae</taxon>
        <taxon>Lentithecium</taxon>
    </lineage>
</organism>
<gene>
    <name evidence="2" type="ORF">K458DRAFT_124120</name>
</gene>
<dbReference type="Gene3D" id="1.25.40.20">
    <property type="entry name" value="Ankyrin repeat-containing domain"/>
    <property type="match status" value="1"/>
</dbReference>
<sequence length="175" mass="20167">MEAQEVVQMILHGLLEQGKEDHIFIYSKRPRRAGAPDTIESARQSVLRGAAVGGHERIVRIILDDLENNPKSLCRGLGKAAMLAVENGYENIASLLLRHRTPKTRREEVQYPKIDPERRELRFWKNLSRKAVRHGCENILRIASESVRQLEESKSESRKESRKERTKENTNESTE</sequence>
<proteinExistence type="predicted"/>
<keyword evidence="3" id="KW-1185">Reference proteome</keyword>
<evidence type="ECO:0000256" key="1">
    <source>
        <dbReference type="SAM" id="MobiDB-lite"/>
    </source>
</evidence>
<protein>
    <submittedName>
        <fullName evidence="2">Uncharacterized protein</fullName>
    </submittedName>
</protein>
<dbReference type="AlphaFoldDB" id="A0A6G1JG25"/>
<feature type="compositionally biased region" description="Basic and acidic residues" evidence="1">
    <location>
        <begin position="148"/>
        <end position="175"/>
    </location>
</feature>
<dbReference type="EMBL" id="MU005572">
    <property type="protein sequence ID" value="KAF2689125.1"/>
    <property type="molecule type" value="Genomic_DNA"/>
</dbReference>
<name>A0A6G1JG25_9PLEO</name>
<reference evidence="2" key="1">
    <citation type="journal article" date="2020" name="Stud. Mycol.">
        <title>101 Dothideomycetes genomes: a test case for predicting lifestyles and emergence of pathogens.</title>
        <authorList>
            <person name="Haridas S."/>
            <person name="Albert R."/>
            <person name="Binder M."/>
            <person name="Bloem J."/>
            <person name="Labutti K."/>
            <person name="Salamov A."/>
            <person name="Andreopoulos B."/>
            <person name="Baker S."/>
            <person name="Barry K."/>
            <person name="Bills G."/>
            <person name="Bluhm B."/>
            <person name="Cannon C."/>
            <person name="Castanera R."/>
            <person name="Culley D."/>
            <person name="Daum C."/>
            <person name="Ezra D."/>
            <person name="Gonzalez J."/>
            <person name="Henrissat B."/>
            <person name="Kuo A."/>
            <person name="Liang C."/>
            <person name="Lipzen A."/>
            <person name="Lutzoni F."/>
            <person name="Magnuson J."/>
            <person name="Mondo S."/>
            <person name="Nolan M."/>
            <person name="Ohm R."/>
            <person name="Pangilinan J."/>
            <person name="Park H.-J."/>
            <person name="Ramirez L."/>
            <person name="Alfaro M."/>
            <person name="Sun H."/>
            <person name="Tritt A."/>
            <person name="Yoshinaga Y."/>
            <person name="Zwiers L.-H."/>
            <person name="Turgeon B."/>
            <person name="Goodwin S."/>
            <person name="Spatafora J."/>
            <person name="Crous P."/>
            <person name="Grigoriev I."/>
        </authorList>
    </citation>
    <scope>NUCLEOTIDE SEQUENCE</scope>
    <source>
        <strain evidence="2">CBS 122367</strain>
    </source>
</reference>
<feature type="region of interest" description="Disordered" evidence="1">
    <location>
        <begin position="147"/>
        <end position="175"/>
    </location>
</feature>
<dbReference type="Proteomes" id="UP000799291">
    <property type="component" value="Unassembled WGS sequence"/>
</dbReference>
<dbReference type="OrthoDB" id="3792270at2759"/>
<accession>A0A6G1JG25</accession>